<name>A0AAP3A6L2_ECOLX</name>
<reference evidence="1" key="1">
    <citation type="submission" date="2023-06" db="EMBL/GenBank/DDBJ databases">
        <title>Deciphering the underlying mechanisms mediating the transmission of blaNDM gene from human to animals in China.</title>
        <authorList>
            <person name="Chen K."/>
            <person name="Chen S."/>
        </authorList>
    </citation>
    <scope>NUCLEOTIDE SEQUENCE</scope>
    <source>
        <strain evidence="1">1199</strain>
    </source>
</reference>
<dbReference type="AlphaFoldDB" id="A0AAP3A6L2"/>
<dbReference type="Proteomes" id="UP001208624">
    <property type="component" value="Unassembled WGS sequence"/>
</dbReference>
<organism evidence="1 2">
    <name type="scientific">Escherichia coli</name>
    <dbReference type="NCBI Taxonomy" id="562"/>
    <lineage>
        <taxon>Bacteria</taxon>
        <taxon>Pseudomonadati</taxon>
        <taxon>Pseudomonadota</taxon>
        <taxon>Gammaproteobacteria</taxon>
        <taxon>Enterobacterales</taxon>
        <taxon>Enterobacteriaceae</taxon>
        <taxon>Escherichia</taxon>
    </lineage>
</organism>
<accession>A0AAP3A6L2</accession>
<evidence type="ECO:0000313" key="1">
    <source>
        <dbReference type="EMBL" id="MCV5626107.1"/>
    </source>
</evidence>
<dbReference type="EMBL" id="JAOVKC010001186">
    <property type="protein sequence ID" value="MCV5626107.1"/>
    <property type="molecule type" value="Genomic_DNA"/>
</dbReference>
<dbReference type="InterPro" id="IPR036866">
    <property type="entry name" value="RibonucZ/Hydroxyglut_hydro"/>
</dbReference>
<proteinExistence type="predicted"/>
<evidence type="ECO:0000313" key="2">
    <source>
        <dbReference type="Proteomes" id="UP001208624"/>
    </source>
</evidence>
<comment type="caution">
    <text evidence="1">The sequence shown here is derived from an EMBL/GenBank/DDBJ whole genome shotgun (WGS) entry which is preliminary data.</text>
</comment>
<dbReference type="Gene3D" id="3.60.15.10">
    <property type="entry name" value="Ribonuclease Z/Hydroxyacylglutathione hydrolase-like"/>
    <property type="match status" value="1"/>
</dbReference>
<feature type="non-terminal residue" evidence="1">
    <location>
        <position position="76"/>
    </location>
</feature>
<gene>
    <name evidence="1" type="ORF">OFN31_31235</name>
</gene>
<sequence>MSPHHGSRTSSTHPFVAAVAAQEVIHSAGFMNQWGFPRPDVVARYRDARQWITGQQGAVLVEPTAAGLSVTAERDV</sequence>
<protein>
    <submittedName>
        <fullName evidence="1">Uncharacterized protein</fullName>
    </submittedName>
</protein>